<dbReference type="KEGG" id="amob:HG15A2_38680"/>
<dbReference type="RefSeq" id="WP_145062102.1">
    <property type="nucleotide sequence ID" value="NZ_CP036263.1"/>
</dbReference>
<proteinExistence type="predicted"/>
<reference evidence="1 2" key="1">
    <citation type="submission" date="2019-02" db="EMBL/GenBank/DDBJ databases">
        <title>Deep-cultivation of Planctomycetes and their phenomic and genomic characterization uncovers novel biology.</title>
        <authorList>
            <person name="Wiegand S."/>
            <person name="Jogler M."/>
            <person name="Boedeker C."/>
            <person name="Pinto D."/>
            <person name="Vollmers J."/>
            <person name="Rivas-Marin E."/>
            <person name="Kohn T."/>
            <person name="Peeters S.H."/>
            <person name="Heuer A."/>
            <person name="Rast P."/>
            <person name="Oberbeckmann S."/>
            <person name="Bunk B."/>
            <person name="Jeske O."/>
            <person name="Meyerdierks A."/>
            <person name="Storesund J.E."/>
            <person name="Kallscheuer N."/>
            <person name="Luecker S."/>
            <person name="Lage O.M."/>
            <person name="Pohl T."/>
            <person name="Merkel B.J."/>
            <person name="Hornburger P."/>
            <person name="Mueller R.-W."/>
            <person name="Bruemmer F."/>
            <person name="Labrenz M."/>
            <person name="Spormann A.M."/>
            <person name="Op den Camp H."/>
            <person name="Overmann J."/>
            <person name="Amann R."/>
            <person name="Jetten M.S.M."/>
            <person name="Mascher T."/>
            <person name="Medema M.H."/>
            <person name="Devos D.P."/>
            <person name="Kaster A.-K."/>
            <person name="Ovreas L."/>
            <person name="Rohde M."/>
            <person name="Galperin M.Y."/>
            <person name="Jogler C."/>
        </authorList>
    </citation>
    <scope>NUCLEOTIDE SEQUENCE [LARGE SCALE GENOMIC DNA]</scope>
    <source>
        <strain evidence="1 2">HG15A2</strain>
    </source>
</reference>
<evidence type="ECO:0000313" key="1">
    <source>
        <dbReference type="EMBL" id="QDT00530.1"/>
    </source>
</evidence>
<dbReference type="SUPFAM" id="SSF54001">
    <property type="entry name" value="Cysteine proteinases"/>
    <property type="match status" value="1"/>
</dbReference>
<dbReference type="Proteomes" id="UP000319852">
    <property type="component" value="Chromosome"/>
</dbReference>
<dbReference type="InterPro" id="IPR038765">
    <property type="entry name" value="Papain-like_cys_pep_sf"/>
</dbReference>
<dbReference type="Pfam" id="PF05708">
    <property type="entry name" value="Peptidase_C92"/>
    <property type="match status" value="1"/>
</dbReference>
<dbReference type="OrthoDB" id="195541at2"/>
<name>A0A517N068_9BACT</name>
<protein>
    <submittedName>
        <fullName evidence="1">Uncharacterized protein</fullName>
    </submittedName>
</protein>
<dbReference type="Gene3D" id="3.90.1720.10">
    <property type="entry name" value="endopeptidase domain like (from Nostoc punctiforme)"/>
    <property type="match status" value="1"/>
</dbReference>
<accession>A0A517N068</accession>
<keyword evidence="2" id="KW-1185">Reference proteome</keyword>
<dbReference type="InterPro" id="IPR024453">
    <property type="entry name" value="Peptidase_C92"/>
</dbReference>
<dbReference type="AlphaFoldDB" id="A0A517N068"/>
<sequence>MSVPPTSTATSHHAETVLEIAEYLEELKARALSAPDTQAAVQRGYLTPTEELAARQLQASYWQCRSALLEIVLSLDPGPAHSESIDLAEQTATKQAANFLTAFTAAGVLVDAAIFLRSRFHSAASIRKKLDEPDPVLGVPGDMYATVQHSLTRPGNAWRLLQARRNYQTTRSKLVERLPGEPYDQLFLLADQLAERLRPSFTTFLRTRLHVWGRFLKTLFRRDLVGQGLFLVQRYVSGLVSEVSVKPGHQPGVPEQIRAQLLEHLRPGDVFVVRKEFAATNYFLPGYWPHAALYLGCRGDLCNLSVDGHPGFADRTALFDDCQEIAPENPHGLRVLEAMKDGVLIRSVDSPLASDSVVILRPQLSTESIADGFCRAILHEGKPYDFDFDFTCSHRMVCTEVVYRAYDGLGDMQFQLERHAGRMALGAQGLIQMALAGRGFTPTAVYSPADAEGVLTGDQAIEVLRNRTPSQ</sequence>
<evidence type="ECO:0000313" key="2">
    <source>
        <dbReference type="Proteomes" id="UP000319852"/>
    </source>
</evidence>
<dbReference type="EMBL" id="CP036263">
    <property type="protein sequence ID" value="QDT00530.1"/>
    <property type="molecule type" value="Genomic_DNA"/>
</dbReference>
<organism evidence="1 2">
    <name type="scientific">Adhaeretor mobilis</name>
    <dbReference type="NCBI Taxonomy" id="1930276"/>
    <lineage>
        <taxon>Bacteria</taxon>
        <taxon>Pseudomonadati</taxon>
        <taxon>Planctomycetota</taxon>
        <taxon>Planctomycetia</taxon>
        <taxon>Pirellulales</taxon>
        <taxon>Lacipirellulaceae</taxon>
        <taxon>Adhaeretor</taxon>
    </lineage>
</organism>
<gene>
    <name evidence="1" type="ORF">HG15A2_38680</name>
</gene>